<dbReference type="GO" id="GO:0033499">
    <property type="term" value="P:galactose catabolic process via UDP-galactose, Leloir pathway"/>
    <property type="evidence" value="ECO:0007669"/>
    <property type="project" value="TreeGrafter"/>
</dbReference>
<dbReference type="GO" id="GO:0004034">
    <property type="term" value="F:aldose 1-epimerase activity"/>
    <property type="evidence" value="ECO:0007669"/>
    <property type="project" value="TreeGrafter"/>
</dbReference>
<dbReference type="GO" id="GO:0006006">
    <property type="term" value="P:glucose metabolic process"/>
    <property type="evidence" value="ECO:0007669"/>
    <property type="project" value="TreeGrafter"/>
</dbReference>
<name>A0A0F0LV04_9MICO</name>
<sequence length="328" mass="35012">MTVTDRVVAPAAARRSGRQLRIAAHGYEADVASVGATLRALRFEGRDLVVPFDADELRPNSRGATLAPWPNRIVDGRYTFGGVEQRLPLTEPERGHALHGLVAWTEFADRIAEPDRVVLAATIEPQAGYPFRVEVEVEYRLGADGLTQVVTGRNLGAEPAPWGTGPHPYLAAGPGDMSTSAPPVDSWTLRLPASAVLTVTPDRLSPVALEPVDAHPEWDFRTPRRIGATFIDHAFTSLARSGGVATVEVRAGDGRGVALAWDAACPWVQIHTADTPADPSTHRIGLAVEPMTCAPDAFNSGAGLVVLEPDAEHVASWRVLALPGAVHR</sequence>
<dbReference type="Pfam" id="PF01263">
    <property type="entry name" value="Aldose_epim"/>
    <property type="match status" value="1"/>
</dbReference>
<dbReference type="Proteomes" id="UP000033740">
    <property type="component" value="Unassembled WGS sequence"/>
</dbReference>
<dbReference type="CDD" id="cd09022">
    <property type="entry name" value="Aldose_epim_Ec_YihR"/>
    <property type="match status" value="1"/>
</dbReference>
<dbReference type="InterPro" id="IPR014718">
    <property type="entry name" value="GH-type_carb-bd"/>
</dbReference>
<dbReference type="PANTHER" id="PTHR10091">
    <property type="entry name" value="ALDOSE-1-EPIMERASE"/>
    <property type="match status" value="1"/>
</dbReference>
<proteinExistence type="predicted"/>
<dbReference type="PANTHER" id="PTHR10091:SF0">
    <property type="entry name" value="GALACTOSE MUTAROTASE"/>
    <property type="match status" value="1"/>
</dbReference>
<dbReference type="Gene3D" id="2.70.98.10">
    <property type="match status" value="1"/>
</dbReference>
<dbReference type="AlphaFoldDB" id="A0A0F0LV04"/>
<protein>
    <submittedName>
        <fullName evidence="1">Aldose 1-epimerase</fullName>
    </submittedName>
</protein>
<dbReference type="InterPro" id="IPR008183">
    <property type="entry name" value="Aldose_1/G6P_1-epimerase"/>
</dbReference>
<dbReference type="InterPro" id="IPR011013">
    <property type="entry name" value="Gal_mutarotase_sf_dom"/>
</dbReference>
<dbReference type="InterPro" id="IPR037480">
    <property type="entry name" value="YihR-like"/>
</dbReference>
<dbReference type="STRING" id="582680.RS86_00095"/>
<gene>
    <name evidence="1" type="ORF">RS86_00095</name>
</gene>
<comment type="caution">
    <text evidence="1">The sequence shown here is derived from an EMBL/GenBank/DDBJ whole genome shotgun (WGS) entry which is preliminary data.</text>
</comment>
<organism evidence="1 2">
    <name type="scientific">Microbacterium azadirachtae</name>
    <dbReference type="NCBI Taxonomy" id="582680"/>
    <lineage>
        <taxon>Bacteria</taxon>
        <taxon>Bacillati</taxon>
        <taxon>Actinomycetota</taxon>
        <taxon>Actinomycetes</taxon>
        <taxon>Micrococcales</taxon>
        <taxon>Microbacteriaceae</taxon>
        <taxon>Microbacterium</taxon>
    </lineage>
</organism>
<dbReference type="SUPFAM" id="SSF74650">
    <property type="entry name" value="Galactose mutarotase-like"/>
    <property type="match status" value="1"/>
</dbReference>
<evidence type="ECO:0000313" key="1">
    <source>
        <dbReference type="EMBL" id="KJL37137.1"/>
    </source>
</evidence>
<evidence type="ECO:0000313" key="2">
    <source>
        <dbReference type="Proteomes" id="UP000033740"/>
    </source>
</evidence>
<reference evidence="1 2" key="1">
    <citation type="submission" date="2015-02" db="EMBL/GenBank/DDBJ databases">
        <title>Draft genome sequences of ten Microbacterium spp. with emphasis on heavy metal contaminated environments.</title>
        <authorList>
            <person name="Corretto E."/>
        </authorList>
    </citation>
    <scope>NUCLEOTIDE SEQUENCE [LARGE SCALE GENOMIC DNA]</scope>
    <source>
        <strain evidence="1 2">ARN176</strain>
    </source>
</reference>
<keyword evidence="2" id="KW-1185">Reference proteome</keyword>
<dbReference type="PATRIC" id="fig|582680.6.peg.97"/>
<dbReference type="GO" id="GO:0030246">
    <property type="term" value="F:carbohydrate binding"/>
    <property type="evidence" value="ECO:0007669"/>
    <property type="project" value="InterPro"/>
</dbReference>
<dbReference type="EMBL" id="JYIX01000013">
    <property type="protein sequence ID" value="KJL37137.1"/>
    <property type="molecule type" value="Genomic_DNA"/>
</dbReference>
<accession>A0A0F0LV04</accession>